<dbReference type="CDD" id="cd18186">
    <property type="entry name" value="BTB_POZ_ZBTB_KLHL-like"/>
    <property type="match status" value="1"/>
</dbReference>
<feature type="compositionally biased region" description="Low complexity" evidence="1">
    <location>
        <begin position="164"/>
        <end position="189"/>
    </location>
</feature>
<dbReference type="SUPFAM" id="SSF54695">
    <property type="entry name" value="POZ domain"/>
    <property type="match status" value="1"/>
</dbReference>
<dbReference type="EMBL" id="CAJRGZ010000015">
    <property type="protein sequence ID" value="CAG5149898.1"/>
    <property type="molecule type" value="Genomic_DNA"/>
</dbReference>
<feature type="compositionally biased region" description="Pro residues" evidence="1">
    <location>
        <begin position="8"/>
        <end position="24"/>
    </location>
</feature>
<feature type="region of interest" description="Disordered" evidence="1">
    <location>
        <begin position="159"/>
        <end position="191"/>
    </location>
</feature>
<evidence type="ECO:0000313" key="2">
    <source>
        <dbReference type="EMBL" id="CAG5149898.1"/>
    </source>
</evidence>
<feature type="compositionally biased region" description="Low complexity" evidence="1">
    <location>
        <begin position="281"/>
        <end position="297"/>
    </location>
</feature>
<feature type="compositionally biased region" description="Basic and acidic residues" evidence="1">
    <location>
        <begin position="396"/>
        <end position="416"/>
    </location>
</feature>
<sequence length="432" mass="46957">MGNITQQPPAPRPGPGTTPPPPLPVSHSDMFLEMIQGKSVSVVVGQNSLHCTYALPVALLCVHSLYFRNKIAALNAMYGEKWATSKKRKIPPSNDGEEAETKDEVEVEEGRKDGERVIRLPDVDPAIFGLFLKFIYKDLYPSNVDARTITAQNHHRFSTFVSKPTTPGSTTTAASRQPASNPSPASSNQHIQAAPPLSHITTLMPPPPPPQGMNHIECMPPSVNAWLLAQRLGALSFMNHAMSRIYAGIGVYFALTPALMDHVWRETSPSSSPSPSPSPPSSAFSPPSSPSTSTVLTPSPLRKLLLDVLVSYWSHTHSPNPNAVILRSLSVSPNFSTSLKEAWDRLFNEHTDLRNDFIYGLQGDVNKLMPVNAYFATPAPITQSGMISGGVAGSEFGKEHSRGDGRVGREVVVKEEKEDETDVLATEKESRV</sequence>
<name>A0A8J2HVH8_9PLEO</name>
<dbReference type="GeneID" id="67013933"/>
<keyword evidence="3" id="KW-1185">Reference proteome</keyword>
<evidence type="ECO:0000313" key="3">
    <source>
        <dbReference type="Proteomes" id="UP000676310"/>
    </source>
</evidence>
<gene>
    <name evidence="2" type="ORF">ALTATR162_LOCUS2483</name>
</gene>
<evidence type="ECO:0000256" key="1">
    <source>
        <dbReference type="SAM" id="MobiDB-lite"/>
    </source>
</evidence>
<dbReference type="InterPro" id="IPR011333">
    <property type="entry name" value="SKP1/BTB/POZ_sf"/>
</dbReference>
<accession>A0A8J2HVH8</accession>
<dbReference type="OrthoDB" id="1022638at2759"/>
<reference evidence="2" key="1">
    <citation type="submission" date="2021-05" db="EMBL/GenBank/DDBJ databases">
        <authorList>
            <person name="Stam R."/>
        </authorList>
    </citation>
    <scope>NUCLEOTIDE SEQUENCE</scope>
    <source>
        <strain evidence="2">CS162</strain>
    </source>
</reference>
<protein>
    <recommendedName>
        <fullName evidence="4">BTB domain-containing protein</fullName>
    </recommendedName>
</protein>
<evidence type="ECO:0008006" key="4">
    <source>
        <dbReference type="Google" id="ProtNLM"/>
    </source>
</evidence>
<dbReference type="RefSeq" id="XP_043166024.1">
    <property type="nucleotide sequence ID" value="XM_043310089.1"/>
</dbReference>
<organism evidence="2 3">
    <name type="scientific">Alternaria atra</name>
    <dbReference type="NCBI Taxonomy" id="119953"/>
    <lineage>
        <taxon>Eukaryota</taxon>
        <taxon>Fungi</taxon>
        <taxon>Dikarya</taxon>
        <taxon>Ascomycota</taxon>
        <taxon>Pezizomycotina</taxon>
        <taxon>Dothideomycetes</taxon>
        <taxon>Pleosporomycetidae</taxon>
        <taxon>Pleosporales</taxon>
        <taxon>Pleosporineae</taxon>
        <taxon>Pleosporaceae</taxon>
        <taxon>Alternaria</taxon>
        <taxon>Alternaria sect. Ulocladioides</taxon>
    </lineage>
</organism>
<feature type="region of interest" description="Disordered" evidence="1">
    <location>
        <begin position="1"/>
        <end position="27"/>
    </location>
</feature>
<feature type="region of interest" description="Disordered" evidence="1">
    <location>
        <begin position="392"/>
        <end position="432"/>
    </location>
</feature>
<feature type="region of interest" description="Disordered" evidence="1">
    <location>
        <begin position="265"/>
        <end position="297"/>
    </location>
</feature>
<feature type="region of interest" description="Disordered" evidence="1">
    <location>
        <begin position="84"/>
        <end position="110"/>
    </location>
</feature>
<comment type="caution">
    <text evidence="2">The sequence shown here is derived from an EMBL/GenBank/DDBJ whole genome shotgun (WGS) entry which is preliminary data.</text>
</comment>
<dbReference type="Proteomes" id="UP000676310">
    <property type="component" value="Unassembled WGS sequence"/>
</dbReference>
<dbReference type="Gene3D" id="3.30.710.10">
    <property type="entry name" value="Potassium Channel Kv1.1, Chain A"/>
    <property type="match status" value="1"/>
</dbReference>
<proteinExistence type="predicted"/>
<dbReference type="AlphaFoldDB" id="A0A8J2HVH8"/>